<proteinExistence type="predicted"/>
<organism evidence="1 2">
    <name type="scientific">Candidatus Woesebacteria bacterium RIFCSPHIGHO2_01_FULL_39_28</name>
    <dbReference type="NCBI Taxonomy" id="1802496"/>
    <lineage>
        <taxon>Bacteria</taxon>
        <taxon>Candidatus Woeseibacteriota</taxon>
    </lineage>
</organism>
<dbReference type="AlphaFoldDB" id="A0A1F7YI26"/>
<protein>
    <submittedName>
        <fullName evidence="1">Uncharacterized protein</fullName>
    </submittedName>
</protein>
<comment type="caution">
    <text evidence="1">The sequence shown here is derived from an EMBL/GenBank/DDBJ whole genome shotgun (WGS) entry which is preliminary data.</text>
</comment>
<reference evidence="1 2" key="1">
    <citation type="journal article" date="2016" name="Nat. Commun.">
        <title>Thousands of microbial genomes shed light on interconnected biogeochemical processes in an aquifer system.</title>
        <authorList>
            <person name="Anantharaman K."/>
            <person name="Brown C.T."/>
            <person name="Hug L.A."/>
            <person name="Sharon I."/>
            <person name="Castelle C.J."/>
            <person name="Probst A.J."/>
            <person name="Thomas B.C."/>
            <person name="Singh A."/>
            <person name="Wilkins M.J."/>
            <person name="Karaoz U."/>
            <person name="Brodie E.L."/>
            <person name="Williams K.H."/>
            <person name="Hubbard S.S."/>
            <person name="Banfield J.F."/>
        </authorList>
    </citation>
    <scope>NUCLEOTIDE SEQUENCE [LARGE SCALE GENOMIC DNA]</scope>
</reference>
<sequence length="68" mass="8182">MITAVFLLLLNYMTLKHKCDICGKILQGYGKSVYSSRFLYMADYCDKCWLKTENWEKIHKIPERSWQK</sequence>
<gene>
    <name evidence="1" type="ORF">A2627_03895</name>
</gene>
<evidence type="ECO:0000313" key="2">
    <source>
        <dbReference type="Proteomes" id="UP000178851"/>
    </source>
</evidence>
<dbReference type="Proteomes" id="UP000178851">
    <property type="component" value="Unassembled WGS sequence"/>
</dbReference>
<name>A0A1F7YI26_9BACT</name>
<accession>A0A1F7YI26</accession>
<dbReference type="EMBL" id="MGGI01000016">
    <property type="protein sequence ID" value="OGM26155.1"/>
    <property type="molecule type" value="Genomic_DNA"/>
</dbReference>
<evidence type="ECO:0000313" key="1">
    <source>
        <dbReference type="EMBL" id="OGM26155.1"/>
    </source>
</evidence>